<accession>V5SFZ6</accession>
<evidence type="ECO:0000256" key="2">
    <source>
        <dbReference type="ARBA" id="ARBA00022679"/>
    </source>
</evidence>
<feature type="domain" description="Glycosyltransferase subfamily 4-like N-terminal" evidence="4">
    <location>
        <begin position="161"/>
        <end position="283"/>
    </location>
</feature>
<dbReference type="Gene3D" id="3.40.50.2000">
    <property type="entry name" value="Glycogen Phosphorylase B"/>
    <property type="match status" value="2"/>
</dbReference>
<dbReference type="InterPro" id="IPR001296">
    <property type="entry name" value="Glyco_trans_1"/>
</dbReference>
<dbReference type="KEGG" id="hni:W911_00420"/>
<dbReference type="PANTHER" id="PTHR12526">
    <property type="entry name" value="GLYCOSYLTRANSFERASE"/>
    <property type="match status" value="1"/>
</dbReference>
<name>V5SFZ6_9HYPH</name>
<organism evidence="5 6">
    <name type="scientific">Hyphomicrobium nitrativorans NL23</name>
    <dbReference type="NCBI Taxonomy" id="1029756"/>
    <lineage>
        <taxon>Bacteria</taxon>
        <taxon>Pseudomonadati</taxon>
        <taxon>Pseudomonadota</taxon>
        <taxon>Alphaproteobacteria</taxon>
        <taxon>Hyphomicrobiales</taxon>
        <taxon>Hyphomicrobiaceae</taxon>
        <taxon>Hyphomicrobium</taxon>
    </lineage>
</organism>
<evidence type="ECO:0000256" key="1">
    <source>
        <dbReference type="ARBA" id="ARBA00022676"/>
    </source>
</evidence>
<dbReference type="Proteomes" id="UP000018542">
    <property type="component" value="Chromosome"/>
</dbReference>
<dbReference type="PANTHER" id="PTHR12526:SF629">
    <property type="entry name" value="TEICHURONIC ACID BIOSYNTHESIS GLYCOSYLTRANSFERASE TUAH-RELATED"/>
    <property type="match status" value="1"/>
</dbReference>
<dbReference type="OrthoDB" id="9783380at2"/>
<dbReference type="GO" id="GO:0016757">
    <property type="term" value="F:glycosyltransferase activity"/>
    <property type="evidence" value="ECO:0007669"/>
    <property type="project" value="UniProtKB-KW"/>
</dbReference>
<protein>
    <submittedName>
        <fullName evidence="5">Uncharacterized protein</fullName>
    </submittedName>
</protein>
<dbReference type="PATRIC" id="fig|1029756.8.peg.93"/>
<evidence type="ECO:0000313" key="5">
    <source>
        <dbReference type="EMBL" id="AHB49791.1"/>
    </source>
</evidence>
<dbReference type="STRING" id="1029756.W911_00420"/>
<feature type="domain" description="Glycosyl transferase family 1" evidence="3">
    <location>
        <begin position="301"/>
        <end position="459"/>
    </location>
</feature>
<dbReference type="Pfam" id="PF13439">
    <property type="entry name" value="Glyco_transf_4"/>
    <property type="match status" value="1"/>
</dbReference>
<proteinExistence type="predicted"/>
<dbReference type="Pfam" id="PF00534">
    <property type="entry name" value="Glycos_transf_1"/>
    <property type="match status" value="1"/>
</dbReference>
<evidence type="ECO:0000313" key="6">
    <source>
        <dbReference type="Proteomes" id="UP000018542"/>
    </source>
</evidence>
<dbReference type="SUPFAM" id="SSF53756">
    <property type="entry name" value="UDP-Glycosyltransferase/glycogen phosphorylase"/>
    <property type="match status" value="1"/>
</dbReference>
<dbReference type="AlphaFoldDB" id="V5SFZ6"/>
<dbReference type="EMBL" id="CP006912">
    <property type="protein sequence ID" value="AHB49791.1"/>
    <property type="molecule type" value="Genomic_DNA"/>
</dbReference>
<keyword evidence="2" id="KW-0808">Transferase</keyword>
<keyword evidence="6" id="KW-1185">Reference proteome</keyword>
<sequence length="480" mass="53308">MNETEAFQDPGPGSGRKRIGILCLSAIPDDPRVRRQGDLMTEAGWDVVAIGLPGHRSSEPKWTCLAIDTAPITPTVTGADVPDTNDAPVAGESFSIPREITQPHRNATADSKTPRQLLTERLAQRLDAYGAPTWAKTFLLPIAVTLMPVVRWGYSAWRVLRVNLQPSYAAASYWRLRDDFRSIYELGRRHKVDLWLANDWTTLPIAARLGAAQGIPYGYDTHELAVDEYAQSLQWRVLNRALIKGAEGGAIKGASFVTCVSDGIADRLQEVYELDKRPVVIRNTPHYQRCSPQPVGQIIRVLYHGIVAPGRGLEASIRSVALWRPEFHLTIRGPAHSDYKAALEKIAHEMNVSDRVTFDPPVPMTELVARAAEFDIGLFALPDHSKQNVYVLPNKFFEYTMAGLALCVSDLPEMTRLLRAHNLGVLIEAMTPEAIASAVNRLDRDNLAHYKARAIEAAKVLNWQNEGVRFIELSDSATRV</sequence>
<evidence type="ECO:0000259" key="4">
    <source>
        <dbReference type="Pfam" id="PF13439"/>
    </source>
</evidence>
<evidence type="ECO:0000259" key="3">
    <source>
        <dbReference type="Pfam" id="PF00534"/>
    </source>
</evidence>
<dbReference type="HOGENOM" id="CLU_568341_0_0_5"/>
<gene>
    <name evidence="5" type="ORF">W911_00420</name>
</gene>
<dbReference type="InterPro" id="IPR028098">
    <property type="entry name" value="Glyco_trans_4-like_N"/>
</dbReference>
<reference evidence="5 6" key="1">
    <citation type="journal article" date="2014" name="Genome Announc.">
        <title>Complete Genome Sequence of Hyphomicrobium nitrativorans Strain NL23, a Denitrifying Bacterium Isolated from Biofilm of a Methanol-Fed Denitrification System Treating Seawater at the Montreal Biodome.</title>
        <authorList>
            <person name="Martineau C."/>
            <person name="Villeneuve C."/>
            <person name="Mauffrey F."/>
            <person name="Villemur R."/>
        </authorList>
    </citation>
    <scope>NUCLEOTIDE SEQUENCE [LARGE SCALE GENOMIC DNA]</scope>
    <source>
        <strain evidence="5">NL23</strain>
    </source>
</reference>
<keyword evidence="1" id="KW-0328">Glycosyltransferase</keyword>
<dbReference type="RefSeq" id="WP_023785534.1">
    <property type="nucleotide sequence ID" value="NC_022997.1"/>
</dbReference>